<dbReference type="Gramene" id="mRNA:HanXRQr2_Chr10g0461561">
    <property type="protein sequence ID" value="mRNA:HanXRQr2_Chr10g0461561"/>
    <property type="gene ID" value="HanXRQr2_Chr10g0461561"/>
</dbReference>
<comment type="similarity">
    <text evidence="1 4">Belongs to the iron/ascorbate-dependent oxidoreductase family.</text>
</comment>
<evidence type="ECO:0000313" key="6">
    <source>
        <dbReference type="EMBL" id="KAF5788215.1"/>
    </source>
</evidence>
<dbReference type="Pfam" id="PF03171">
    <property type="entry name" value="2OG-FeII_Oxy"/>
    <property type="match status" value="1"/>
</dbReference>
<dbReference type="Gene3D" id="2.60.120.330">
    <property type="entry name" value="B-lactam Antibiotic, Isopenicillin N Synthase, Chain"/>
    <property type="match status" value="1"/>
</dbReference>
<protein>
    <submittedName>
        <fullName evidence="6">Codeine 3-O-demethylase</fullName>
        <ecNumber evidence="6">1.14.11.32</ecNumber>
    </submittedName>
    <submittedName>
        <fullName evidence="7">Putative oxoglutarate/iron-dependent dioxygenase</fullName>
    </submittedName>
</protein>
<dbReference type="Pfam" id="PF14226">
    <property type="entry name" value="DIOX_N"/>
    <property type="match status" value="1"/>
</dbReference>
<dbReference type="GO" id="GO:0102805">
    <property type="term" value="F:codeine O-demethylase activity"/>
    <property type="evidence" value="ECO:0007669"/>
    <property type="project" value="UniProtKB-EC"/>
</dbReference>
<keyword evidence="2 4" id="KW-0479">Metal-binding</keyword>
<reference evidence="6" key="3">
    <citation type="submission" date="2020-06" db="EMBL/GenBank/DDBJ databases">
        <title>Helianthus annuus Genome sequencing and assembly Release 2.</title>
        <authorList>
            <person name="Gouzy J."/>
            <person name="Langlade N."/>
            <person name="Munos S."/>
        </authorList>
    </citation>
    <scope>NUCLEOTIDE SEQUENCE</scope>
    <source>
        <tissue evidence="6">Leaves</tissue>
    </source>
</reference>
<feature type="domain" description="Fe2OG dioxygenase" evidence="5">
    <location>
        <begin position="206"/>
        <end position="284"/>
    </location>
</feature>
<dbReference type="EC" id="1.14.11.32" evidence="6"/>
<accession>A0A251TQH4</accession>
<dbReference type="OMA" id="RCRPVAN"/>
<organism evidence="7 8">
    <name type="scientific">Helianthus annuus</name>
    <name type="common">Common sunflower</name>
    <dbReference type="NCBI Taxonomy" id="4232"/>
    <lineage>
        <taxon>Eukaryota</taxon>
        <taxon>Viridiplantae</taxon>
        <taxon>Streptophyta</taxon>
        <taxon>Embryophyta</taxon>
        <taxon>Tracheophyta</taxon>
        <taxon>Spermatophyta</taxon>
        <taxon>Magnoliopsida</taxon>
        <taxon>eudicotyledons</taxon>
        <taxon>Gunneridae</taxon>
        <taxon>Pentapetalae</taxon>
        <taxon>asterids</taxon>
        <taxon>campanulids</taxon>
        <taxon>Asterales</taxon>
        <taxon>Asteraceae</taxon>
        <taxon>Asteroideae</taxon>
        <taxon>Heliantheae alliance</taxon>
        <taxon>Heliantheae</taxon>
        <taxon>Helianthus</taxon>
    </lineage>
</organism>
<evidence type="ECO:0000313" key="7">
    <source>
        <dbReference type="EMBL" id="OTG12862.1"/>
    </source>
</evidence>
<dbReference type="PANTHER" id="PTHR47991">
    <property type="entry name" value="OXOGLUTARATE/IRON-DEPENDENT DIOXYGENASE"/>
    <property type="match status" value="1"/>
</dbReference>
<evidence type="ECO:0000256" key="4">
    <source>
        <dbReference type="RuleBase" id="RU003682"/>
    </source>
</evidence>
<proteinExistence type="inferred from homology"/>
<dbReference type="InterPro" id="IPR044861">
    <property type="entry name" value="IPNS-like_FE2OG_OXY"/>
</dbReference>
<dbReference type="GO" id="GO:0046872">
    <property type="term" value="F:metal ion binding"/>
    <property type="evidence" value="ECO:0007669"/>
    <property type="project" value="UniProtKB-KW"/>
</dbReference>
<evidence type="ECO:0000256" key="3">
    <source>
        <dbReference type="ARBA" id="ARBA00023004"/>
    </source>
</evidence>
<dbReference type="EMBL" id="MNCJ02000325">
    <property type="protein sequence ID" value="KAF5788215.1"/>
    <property type="molecule type" value="Genomic_DNA"/>
</dbReference>
<evidence type="ECO:0000256" key="1">
    <source>
        <dbReference type="ARBA" id="ARBA00008056"/>
    </source>
</evidence>
<dbReference type="InParanoid" id="A0A251TQH4"/>
<evidence type="ECO:0000259" key="5">
    <source>
        <dbReference type="PROSITE" id="PS51471"/>
    </source>
</evidence>
<name>A0A251TQH4_HELAN</name>
<evidence type="ECO:0000256" key="2">
    <source>
        <dbReference type="ARBA" id="ARBA00022723"/>
    </source>
</evidence>
<reference evidence="6 8" key="1">
    <citation type="journal article" date="2017" name="Nature">
        <title>The sunflower genome provides insights into oil metabolism, flowering and Asterid evolution.</title>
        <authorList>
            <person name="Badouin H."/>
            <person name="Gouzy J."/>
            <person name="Grassa C.J."/>
            <person name="Murat F."/>
            <person name="Staton S.E."/>
            <person name="Cottret L."/>
            <person name="Lelandais-Briere C."/>
            <person name="Owens G.L."/>
            <person name="Carrere S."/>
            <person name="Mayjonade B."/>
            <person name="Legrand L."/>
            <person name="Gill N."/>
            <person name="Kane N.C."/>
            <person name="Bowers J.E."/>
            <person name="Hubner S."/>
            <person name="Bellec A."/>
            <person name="Berard A."/>
            <person name="Berges H."/>
            <person name="Blanchet N."/>
            <person name="Boniface M.C."/>
            <person name="Brunel D."/>
            <person name="Catrice O."/>
            <person name="Chaidir N."/>
            <person name="Claudel C."/>
            <person name="Donnadieu C."/>
            <person name="Faraut T."/>
            <person name="Fievet G."/>
            <person name="Helmstetter N."/>
            <person name="King M."/>
            <person name="Knapp S.J."/>
            <person name="Lai Z."/>
            <person name="Le Paslier M.C."/>
            <person name="Lippi Y."/>
            <person name="Lorenzon L."/>
            <person name="Mandel J.R."/>
            <person name="Marage G."/>
            <person name="Marchand G."/>
            <person name="Marquand E."/>
            <person name="Bret-Mestries E."/>
            <person name="Morien E."/>
            <person name="Nambeesan S."/>
            <person name="Nguyen T."/>
            <person name="Pegot-Espagnet P."/>
            <person name="Pouilly N."/>
            <person name="Raftis F."/>
            <person name="Sallet E."/>
            <person name="Schiex T."/>
            <person name="Thomas J."/>
            <person name="Vandecasteele C."/>
            <person name="Vares D."/>
            <person name="Vear F."/>
            <person name="Vautrin S."/>
            <person name="Crespi M."/>
            <person name="Mangin B."/>
            <person name="Burke J.M."/>
            <person name="Salse J."/>
            <person name="Munos S."/>
            <person name="Vincourt P."/>
            <person name="Rieseberg L.H."/>
            <person name="Langlade N.B."/>
        </authorList>
    </citation>
    <scope>NUCLEOTIDE SEQUENCE [LARGE SCALE GENOMIC DNA]</scope>
    <source>
        <strain evidence="8">cv. SF193</strain>
        <tissue evidence="6">Leaves</tissue>
    </source>
</reference>
<sequence length="332" mass="37653">MASVDSLPEKTPYQMAIDGDQPSSKYMINNNYTKFGSLEISPPFAPVPIIDIGCFVSSSKQDDQQAELDKLRSALTTWGCFQAVNHGLSESFLDIVQQVSKQFLELPLEEKKKYYREAGSSEGYGNDVTVSESQVQDWCDRLFLLLLPKDQRKLQFWPENPSNFRETIDDYTMKIKSISVIIFEAMAKSLDLEENCFSKQFTEEHEVMSARFLLYPPCPTPDQVLGLKAHSDKSGITFLLQDPEVEGLQVFKMILSNGNFKSPLHRVVTNKGKGRISVAMFIEPDPNKEIGPVDVLVDEKTPRMYKTVKNYAVFNYESFQKGINVPLDDVKV</sequence>
<dbReference type="PROSITE" id="PS51471">
    <property type="entry name" value="FE2OG_OXY"/>
    <property type="match status" value="1"/>
</dbReference>
<dbReference type="SUPFAM" id="SSF51197">
    <property type="entry name" value="Clavaminate synthase-like"/>
    <property type="match status" value="1"/>
</dbReference>
<dbReference type="InterPro" id="IPR027443">
    <property type="entry name" value="IPNS-like_sf"/>
</dbReference>
<keyword evidence="7" id="KW-0223">Dioxygenase</keyword>
<dbReference type="InterPro" id="IPR026992">
    <property type="entry name" value="DIOX_N"/>
</dbReference>
<dbReference type="EMBL" id="CM007899">
    <property type="protein sequence ID" value="OTG12862.1"/>
    <property type="molecule type" value="Genomic_DNA"/>
</dbReference>
<dbReference type="Proteomes" id="UP000215914">
    <property type="component" value="Chromosome 10"/>
</dbReference>
<dbReference type="InterPro" id="IPR005123">
    <property type="entry name" value="Oxoglu/Fe-dep_dioxygenase_dom"/>
</dbReference>
<gene>
    <name evidence="7" type="ORF">HannXRQ_Chr10g0314281</name>
    <name evidence="6" type="ORF">HanXRQr2_Chr10g0461561</name>
</gene>
<dbReference type="AlphaFoldDB" id="A0A251TQH4"/>
<reference evidence="7" key="2">
    <citation type="submission" date="2017-02" db="EMBL/GenBank/DDBJ databases">
        <title>Sunflower complete genome.</title>
        <authorList>
            <person name="Langlade N."/>
            <person name="Munos S."/>
        </authorList>
    </citation>
    <scope>NUCLEOTIDE SEQUENCE [LARGE SCALE GENOMIC DNA]</scope>
    <source>
        <tissue evidence="7">Leaves</tissue>
    </source>
</reference>
<keyword evidence="3 4" id="KW-0408">Iron</keyword>
<evidence type="ECO:0000313" key="8">
    <source>
        <dbReference type="Proteomes" id="UP000215914"/>
    </source>
</evidence>
<keyword evidence="4 6" id="KW-0560">Oxidoreductase</keyword>
<dbReference type="STRING" id="4232.A0A251TQH4"/>
<dbReference type="InterPro" id="IPR050295">
    <property type="entry name" value="Plant_2OG-oxidoreductases"/>
</dbReference>
<keyword evidence="8" id="KW-1185">Reference proteome</keyword>